<keyword evidence="3" id="KW-1185">Reference proteome</keyword>
<sequence length="94" mass="11064">MKKEKISIPMTTLDFYKYEIDGIIYYEFDATECSPPEPMVNTLNALRMIKNENERLVGYFFHEPVPLYAKIADSFVHEAKELENGDYKITFKKT</sequence>
<name>A0A7M1B754_9BACT</name>
<protein>
    <submittedName>
        <fullName evidence="2">DUF2249 domain-containing protein</fullName>
    </submittedName>
</protein>
<evidence type="ECO:0000259" key="1">
    <source>
        <dbReference type="Pfam" id="PF10006"/>
    </source>
</evidence>
<dbReference type="AlphaFoldDB" id="A0A7M1B754"/>
<proteinExistence type="predicted"/>
<gene>
    <name evidence="2" type="ORF">FM071_04240</name>
</gene>
<evidence type="ECO:0000313" key="3">
    <source>
        <dbReference type="Proteomes" id="UP000593580"/>
    </source>
</evidence>
<dbReference type="Proteomes" id="UP000593580">
    <property type="component" value="Chromosome"/>
</dbReference>
<feature type="domain" description="DUF2249" evidence="1">
    <location>
        <begin position="27"/>
        <end position="93"/>
    </location>
</feature>
<dbReference type="Pfam" id="PF10006">
    <property type="entry name" value="DUF2249"/>
    <property type="match status" value="1"/>
</dbReference>
<dbReference type="KEGG" id="spal:FM071_04240"/>
<dbReference type="EMBL" id="CP041406">
    <property type="protein sequence ID" value="QOP45533.1"/>
    <property type="molecule type" value="Genomic_DNA"/>
</dbReference>
<reference evidence="2 3" key="1">
    <citation type="submission" date="2019-07" db="EMBL/GenBank/DDBJ databases">
        <title>Sulfurimonas paralvinellae sp. nov., a novel mesophilic, hydrogen- and sulfur-oxidizing chemolithoautotroph within the Epsilonproteo- bacteria isolated from a deep-sea hydrothermal vent polychaete nest, reclassification of Thiomicrospira denitrificans as Sulfurimonas denitrificans comb. nov. and emended description of the genus Sulfurimonas.</title>
        <authorList>
            <person name="Wang S."/>
            <person name="Jiang L."/>
            <person name="Shao Z."/>
        </authorList>
    </citation>
    <scope>NUCLEOTIDE SEQUENCE [LARGE SCALE GENOMIC DNA]</scope>
    <source>
        <strain evidence="2 3">GO25</strain>
    </source>
</reference>
<dbReference type="InterPro" id="IPR018720">
    <property type="entry name" value="DUF2249"/>
</dbReference>
<evidence type="ECO:0000313" key="2">
    <source>
        <dbReference type="EMBL" id="QOP45533.1"/>
    </source>
</evidence>
<organism evidence="2 3">
    <name type="scientific">Sulfurimonas paralvinellae</name>
    <dbReference type="NCBI Taxonomy" id="317658"/>
    <lineage>
        <taxon>Bacteria</taxon>
        <taxon>Pseudomonadati</taxon>
        <taxon>Campylobacterota</taxon>
        <taxon>Epsilonproteobacteria</taxon>
        <taxon>Campylobacterales</taxon>
        <taxon>Sulfurimonadaceae</taxon>
        <taxon>Sulfurimonas</taxon>
    </lineage>
</organism>
<accession>A0A7M1B754</accession>